<dbReference type="GO" id="GO:0004175">
    <property type="term" value="F:endopeptidase activity"/>
    <property type="evidence" value="ECO:0007669"/>
    <property type="project" value="UniProtKB-ARBA"/>
</dbReference>
<evidence type="ECO:0000259" key="2">
    <source>
        <dbReference type="Pfam" id="PF02517"/>
    </source>
</evidence>
<evidence type="ECO:0000313" key="3">
    <source>
        <dbReference type="EMBL" id="RNF48525.1"/>
    </source>
</evidence>
<dbReference type="Pfam" id="PF02517">
    <property type="entry name" value="Rce1-like"/>
    <property type="match status" value="1"/>
</dbReference>
<dbReference type="GO" id="GO:0008237">
    <property type="term" value="F:metallopeptidase activity"/>
    <property type="evidence" value="ECO:0007669"/>
    <property type="project" value="UniProtKB-KW"/>
</dbReference>
<keyword evidence="3" id="KW-0482">Metalloprotease</keyword>
<dbReference type="GO" id="GO:0006508">
    <property type="term" value="P:proteolysis"/>
    <property type="evidence" value="ECO:0007669"/>
    <property type="project" value="UniProtKB-KW"/>
</dbReference>
<reference evidence="3 4" key="1">
    <citation type="journal article" date="2012" name="Int. J. Syst. Evol. Microbiol.">
        <title>Marinomonas hwangdonensis sp. nov., isolated from seawater.</title>
        <authorList>
            <person name="Jung Y.T."/>
            <person name="Oh T.K."/>
            <person name="Yoon J.H."/>
        </authorList>
    </citation>
    <scope>NUCLEOTIDE SEQUENCE [LARGE SCALE GENOMIC DNA]</scope>
    <source>
        <strain evidence="3 4">HDW-15</strain>
    </source>
</reference>
<feature type="domain" description="CAAX prenyl protease 2/Lysostaphin resistance protein A-like" evidence="2">
    <location>
        <begin position="220"/>
        <end position="313"/>
    </location>
</feature>
<feature type="transmembrane region" description="Helical" evidence="1">
    <location>
        <begin position="303"/>
        <end position="324"/>
    </location>
</feature>
<dbReference type="GO" id="GO:0080120">
    <property type="term" value="P:CAAX-box protein maturation"/>
    <property type="evidence" value="ECO:0007669"/>
    <property type="project" value="UniProtKB-ARBA"/>
</dbReference>
<feature type="transmembrane region" description="Helical" evidence="1">
    <location>
        <begin position="154"/>
        <end position="172"/>
    </location>
</feature>
<feature type="transmembrane region" description="Helical" evidence="1">
    <location>
        <begin position="219"/>
        <end position="244"/>
    </location>
</feature>
<feature type="transmembrane region" description="Helical" evidence="1">
    <location>
        <begin position="42"/>
        <end position="58"/>
    </location>
</feature>
<feature type="transmembrane region" description="Helical" evidence="1">
    <location>
        <begin position="278"/>
        <end position="296"/>
    </location>
</feature>
<dbReference type="EMBL" id="RIZG01000012">
    <property type="protein sequence ID" value="RNF48525.1"/>
    <property type="molecule type" value="Genomic_DNA"/>
</dbReference>
<organism evidence="3 4">
    <name type="scientific">Marinomonas hwangdonensis</name>
    <dbReference type="NCBI Taxonomy" id="1053647"/>
    <lineage>
        <taxon>Bacteria</taxon>
        <taxon>Pseudomonadati</taxon>
        <taxon>Pseudomonadota</taxon>
        <taxon>Gammaproteobacteria</taxon>
        <taxon>Oceanospirillales</taxon>
        <taxon>Oceanospirillaceae</taxon>
        <taxon>Marinomonas</taxon>
    </lineage>
</organism>
<feature type="transmembrane region" description="Helical" evidence="1">
    <location>
        <begin position="114"/>
        <end position="134"/>
    </location>
</feature>
<feature type="non-terminal residue" evidence="3">
    <location>
        <position position="1"/>
    </location>
</feature>
<dbReference type="InterPro" id="IPR003675">
    <property type="entry name" value="Rce1/LyrA-like_dom"/>
</dbReference>
<keyword evidence="3" id="KW-0378">Hydrolase</keyword>
<gene>
    <name evidence="3" type="ORF">EBI00_14495</name>
</gene>
<accession>A0A3M8PXB4</accession>
<dbReference type="Proteomes" id="UP000280507">
    <property type="component" value="Unassembled WGS sequence"/>
</dbReference>
<keyword evidence="3" id="KW-0645">Protease</keyword>
<feature type="transmembrane region" description="Helical" evidence="1">
    <location>
        <begin position="90"/>
        <end position="107"/>
    </location>
</feature>
<comment type="caution">
    <text evidence="3">The sequence shown here is derived from an EMBL/GenBank/DDBJ whole genome shotgun (WGS) entry which is preliminary data.</text>
</comment>
<protein>
    <submittedName>
        <fullName evidence="3">CPBP family intramembrane metalloprotease</fullName>
    </submittedName>
</protein>
<name>A0A3M8PXB4_9GAMM</name>
<proteinExistence type="predicted"/>
<keyword evidence="4" id="KW-1185">Reference proteome</keyword>
<feature type="transmembrane region" description="Helical" evidence="1">
    <location>
        <begin position="192"/>
        <end position="213"/>
    </location>
</feature>
<sequence>GSTRQRASATKGRDYTKELNVPYLRPTLQYVRSFNFNVRKSMSFYLLGLSILLVFVPYRFSFLRVPLWCMSFFVTVICAFYEGVLDVQGVAILATYCLLLYGAIHLRKDLLRKLCVVVFGVVSLALAMHLLPGFYNLLIVQPHNITDDAVPFKLYANFDKGLVGLFLLGYIFRGQINRNYYQKRPNVKLIGAIFCVTPILVFACAFLLGLIQFDLKWPSFWLYFLGTNLLFTCVAEEAFFRGYLQQGLSSWLHEKPYLFIVPFISGVTFGVAHFGGGAGYVLTASLAGVGYALLYHKTHRIELSILCHFLLNVLHLFLLTYSMLA</sequence>
<evidence type="ECO:0000256" key="1">
    <source>
        <dbReference type="SAM" id="Phobius"/>
    </source>
</evidence>
<dbReference type="AlphaFoldDB" id="A0A3M8PXB4"/>
<dbReference type="RefSeq" id="WP_206612596.1">
    <property type="nucleotide sequence ID" value="NZ_RIZG01000012.1"/>
</dbReference>
<keyword evidence="1" id="KW-0472">Membrane</keyword>
<evidence type="ECO:0000313" key="4">
    <source>
        <dbReference type="Proteomes" id="UP000280507"/>
    </source>
</evidence>
<keyword evidence="1" id="KW-0812">Transmembrane</keyword>
<feature type="transmembrane region" description="Helical" evidence="1">
    <location>
        <begin position="256"/>
        <end position="272"/>
    </location>
</feature>
<keyword evidence="1" id="KW-1133">Transmembrane helix</keyword>